<sequence>MHSTGAYFEPHKWVSTEAAPYRDHSGNAASAVFTYVSGAINQHLLFPHALKRIQSTFKLI</sequence>
<dbReference type="AlphaFoldDB" id="A0A2W1NPN7"/>
<proteinExistence type="predicted"/>
<dbReference type="Proteomes" id="UP000214746">
    <property type="component" value="Unassembled WGS sequence"/>
</dbReference>
<dbReference type="EMBL" id="NHRJ02000014">
    <property type="protein sequence ID" value="PZE19686.1"/>
    <property type="molecule type" value="Genomic_DNA"/>
</dbReference>
<organism evidence="1 2">
    <name type="scientific">Paenibacillus xerothermodurans</name>
    <dbReference type="NCBI Taxonomy" id="1977292"/>
    <lineage>
        <taxon>Bacteria</taxon>
        <taxon>Bacillati</taxon>
        <taxon>Bacillota</taxon>
        <taxon>Bacilli</taxon>
        <taxon>Bacillales</taxon>
        <taxon>Paenibacillaceae</taxon>
        <taxon>Paenibacillus</taxon>
    </lineage>
</organism>
<protein>
    <submittedName>
        <fullName evidence="1">Uncharacterized protein</fullName>
    </submittedName>
</protein>
<name>A0A2W1NPN7_PAEXE</name>
<keyword evidence="2" id="KW-1185">Reference proteome</keyword>
<evidence type="ECO:0000313" key="1">
    <source>
        <dbReference type="EMBL" id="PZE19686.1"/>
    </source>
</evidence>
<accession>A0A2W1NPN7</accession>
<comment type="caution">
    <text evidence="1">The sequence shown here is derived from an EMBL/GenBank/DDBJ whole genome shotgun (WGS) entry which is preliminary data.</text>
</comment>
<evidence type="ECO:0000313" key="2">
    <source>
        <dbReference type="Proteomes" id="UP000214746"/>
    </source>
</evidence>
<gene>
    <name evidence="1" type="ORF">CBW46_017285</name>
</gene>
<reference evidence="1" key="1">
    <citation type="submission" date="2018-06" db="EMBL/GenBank/DDBJ databases">
        <title>Paenibacillus xerothermodurans sp. nov. an extremely dry heat resistant spore forming bacterium isolated from the soil of Cape Canaveral, Florida.</title>
        <authorList>
            <person name="Seuylemezian A."/>
            <person name="Kaur N."/>
            <person name="Patil P."/>
            <person name="Patil P."/>
            <person name="Mayilraj S."/>
            <person name="Vaishampayan P."/>
        </authorList>
    </citation>
    <scope>NUCLEOTIDE SEQUENCE [LARGE SCALE GENOMIC DNA]</scope>
    <source>
        <strain evidence="1">ATCC 27380</strain>
    </source>
</reference>